<dbReference type="PANTHER" id="PTHR46112:SF3">
    <property type="entry name" value="AMINOPEPTIDASE YPDF"/>
    <property type="match status" value="1"/>
</dbReference>
<gene>
    <name evidence="4" type="ORF">DPPLL_01880</name>
</gene>
<organism evidence="4 5">
    <name type="scientific">Desulfofustis limnaeus</name>
    <dbReference type="NCBI Taxonomy" id="2740163"/>
    <lineage>
        <taxon>Bacteria</taxon>
        <taxon>Pseudomonadati</taxon>
        <taxon>Thermodesulfobacteriota</taxon>
        <taxon>Desulfobulbia</taxon>
        <taxon>Desulfobulbales</taxon>
        <taxon>Desulfocapsaceae</taxon>
        <taxon>Desulfofustis</taxon>
    </lineage>
</organism>
<dbReference type="InterPro" id="IPR036005">
    <property type="entry name" value="Creatinase/aminopeptidase-like"/>
</dbReference>
<evidence type="ECO:0000256" key="1">
    <source>
        <dbReference type="SAM" id="Phobius"/>
    </source>
</evidence>
<dbReference type="Pfam" id="PF00557">
    <property type="entry name" value="Peptidase_M24"/>
    <property type="match status" value="1"/>
</dbReference>
<protein>
    <submittedName>
        <fullName evidence="4">Peptidase M24</fullName>
    </submittedName>
</protein>
<evidence type="ECO:0000313" key="5">
    <source>
        <dbReference type="Proteomes" id="UP000830055"/>
    </source>
</evidence>
<dbReference type="PANTHER" id="PTHR46112">
    <property type="entry name" value="AMINOPEPTIDASE"/>
    <property type="match status" value="1"/>
</dbReference>
<dbReference type="RefSeq" id="WP_284152952.1">
    <property type="nucleotide sequence ID" value="NZ_AP025516.1"/>
</dbReference>
<proteinExistence type="predicted"/>
<dbReference type="InterPro" id="IPR000994">
    <property type="entry name" value="Pept_M24"/>
</dbReference>
<reference evidence="4 5" key="1">
    <citation type="submission" date="2022-01" db="EMBL/GenBank/DDBJ databases">
        <title>Desulfofustis limnae sp. nov., a novel mesophilic sulfate-reducing bacterium isolated from marsh soil.</title>
        <authorList>
            <person name="Watanabe M."/>
            <person name="Takahashi A."/>
            <person name="Kojima H."/>
            <person name="Fukui M."/>
        </authorList>
    </citation>
    <scope>NUCLEOTIDE SEQUENCE [LARGE SCALE GENOMIC DNA]</scope>
    <source>
        <strain evidence="4 5">PPLL</strain>
    </source>
</reference>
<dbReference type="Pfam" id="PF01321">
    <property type="entry name" value="Creatinase_N"/>
    <property type="match status" value="1"/>
</dbReference>
<evidence type="ECO:0000259" key="3">
    <source>
        <dbReference type="Pfam" id="PF01321"/>
    </source>
</evidence>
<keyword evidence="5" id="KW-1185">Reference proteome</keyword>
<dbReference type="InterPro" id="IPR000587">
    <property type="entry name" value="Creatinase_N"/>
</dbReference>
<name>A0ABM7W4H4_9BACT</name>
<dbReference type="Proteomes" id="UP000830055">
    <property type="component" value="Chromosome"/>
</dbReference>
<dbReference type="SUPFAM" id="SSF53092">
    <property type="entry name" value="Creatinase/prolidase N-terminal domain"/>
    <property type="match status" value="1"/>
</dbReference>
<accession>A0ABM7W4H4</accession>
<dbReference type="InterPro" id="IPR029149">
    <property type="entry name" value="Creatin/AminoP/Spt16_N"/>
</dbReference>
<keyword evidence="1" id="KW-1133">Transmembrane helix</keyword>
<sequence>MFPAKRQRLDKKMHDLRLDAVALNAGPTLAYLTGLHFHLMERPIVLIYCPDQAPVLVLPVLEKAKLEQIDYPLEVYAYPDNPSAWPDIFKQAINARQLHDARLGIEPQQLRVLEYHHLRSVLPESAFIDASVAFSAVRCRKDDEEVQLISKAVAIAERALQATLLQVKLGMSEYDLANELVIQLLRHGSEPHLPFAPIVASGPHGANPHARPSQRTLAAGDLVVIDWGARWHGYISDLTRTFAIGPVGQEEQHIHRLVQQANAAGRAAGRPDFPCSIIDDAARSVIQQAGYGSQFFHRTGHGIGLECHESPYIHAENQQLLQPGMTFTVEPGIYLPGKYGIRIEDNVVITETGCQSLSSFSRELITLY</sequence>
<feature type="transmembrane region" description="Helical" evidence="1">
    <location>
        <begin position="21"/>
        <end position="40"/>
    </location>
</feature>
<dbReference type="InterPro" id="IPR050659">
    <property type="entry name" value="Peptidase_M24B"/>
</dbReference>
<keyword evidence="1" id="KW-0472">Membrane</keyword>
<evidence type="ECO:0000259" key="2">
    <source>
        <dbReference type="Pfam" id="PF00557"/>
    </source>
</evidence>
<keyword evidence="1" id="KW-0812">Transmembrane</keyword>
<dbReference type="PRINTS" id="PR00599">
    <property type="entry name" value="MAPEPTIDASE"/>
</dbReference>
<evidence type="ECO:0000313" key="4">
    <source>
        <dbReference type="EMBL" id="BDD85823.1"/>
    </source>
</evidence>
<dbReference type="SUPFAM" id="SSF55920">
    <property type="entry name" value="Creatinase/aminopeptidase"/>
    <property type="match status" value="1"/>
</dbReference>
<dbReference type="Gene3D" id="3.90.230.10">
    <property type="entry name" value="Creatinase/methionine aminopeptidase superfamily"/>
    <property type="match status" value="1"/>
</dbReference>
<feature type="domain" description="Creatinase N-terminal" evidence="3">
    <location>
        <begin position="6"/>
        <end position="139"/>
    </location>
</feature>
<feature type="domain" description="Peptidase M24" evidence="2">
    <location>
        <begin position="148"/>
        <end position="351"/>
    </location>
</feature>
<dbReference type="Gene3D" id="3.40.350.10">
    <property type="entry name" value="Creatinase/prolidase N-terminal domain"/>
    <property type="match status" value="1"/>
</dbReference>
<dbReference type="EMBL" id="AP025516">
    <property type="protein sequence ID" value="BDD85823.1"/>
    <property type="molecule type" value="Genomic_DNA"/>
</dbReference>
<dbReference type="CDD" id="cd01092">
    <property type="entry name" value="APP-like"/>
    <property type="match status" value="1"/>
</dbReference>
<dbReference type="InterPro" id="IPR001714">
    <property type="entry name" value="Pept_M24_MAP"/>
</dbReference>